<evidence type="ECO:0008006" key="4">
    <source>
        <dbReference type="Google" id="ProtNLM"/>
    </source>
</evidence>
<accession>A0A318LQQ5</accession>
<dbReference type="InterPro" id="IPR039708">
    <property type="entry name" value="MT1774/Rv1733c-like"/>
</dbReference>
<name>A0A318LQQ5_9PSEU</name>
<keyword evidence="3" id="KW-1185">Reference proteome</keyword>
<gene>
    <name evidence="2" type="ORF">BA062_08675</name>
</gene>
<evidence type="ECO:0000313" key="3">
    <source>
        <dbReference type="Proteomes" id="UP000247892"/>
    </source>
</evidence>
<keyword evidence="1" id="KW-0812">Transmembrane</keyword>
<reference evidence="2 3" key="1">
    <citation type="submission" date="2016-07" db="EMBL/GenBank/DDBJ databases">
        <title>Draft genome sequence of Prauserella sp. YIM 121212, isolated from alkaline soil.</title>
        <authorList>
            <person name="Ruckert C."/>
            <person name="Albersmeier A."/>
            <person name="Jiang C.-L."/>
            <person name="Jiang Y."/>
            <person name="Kalinowski J."/>
            <person name="Schneider O."/>
            <person name="Winkler A."/>
            <person name="Zotchev S.B."/>
        </authorList>
    </citation>
    <scope>NUCLEOTIDE SEQUENCE [LARGE SCALE GENOMIC DNA]</scope>
    <source>
        <strain evidence="2 3">YIM 121212</strain>
    </source>
</reference>
<dbReference type="PANTHER" id="PTHR42305">
    <property type="entry name" value="MEMBRANE PROTEIN RV1733C-RELATED"/>
    <property type="match status" value="1"/>
</dbReference>
<keyword evidence="1" id="KW-1133">Transmembrane helix</keyword>
<evidence type="ECO:0000256" key="1">
    <source>
        <dbReference type="SAM" id="Phobius"/>
    </source>
</evidence>
<feature type="transmembrane region" description="Helical" evidence="1">
    <location>
        <begin position="162"/>
        <end position="183"/>
    </location>
</feature>
<dbReference type="EMBL" id="MASU01000005">
    <property type="protein sequence ID" value="PXY36852.1"/>
    <property type="molecule type" value="Genomic_DNA"/>
</dbReference>
<keyword evidence="1" id="KW-0472">Membrane</keyword>
<dbReference type="RefSeq" id="WP_425452907.1">
    <property type="nucleotide sequence ID" value="NZ_MASU01000005.1"/>
</dbReference>
<protein>
    <recommendedName>
        <fullName evidence="4">Transmembrane protein</fullName>
    </recommendedName>
</protein>
<comment type="caution">
    <text evidence="2">The sequence shown here is derived from an EMBL/GenBank/DDBJ whole genome shotgun (WGS) entry which is preliminary data.</text>
</comment>
<feature type="transmembrane region" description="Helical" evidence="1">
    <location>
        <begin position="43"/>
        <end position="62"/>
    </location>
</feature>
<sequence>MGPPGEGGRSLVASSGRTARLWRRLFVGRNPLSRPGDRLEARLLVSFLLLALFAIPVVASLGSETYASRLAVAEQEAESKHRATAVLLADAPVSMTTGEMENVRVLARWERPGGGEQVGEVSTYRGTTRGTEIPVWLDDDGELTSPPITRAGAATDAVSVAISAWLGVVALCGLVFLAVRGVLSRLRAAQWAREWARVEREWSRR</sequence>
<dbReference type="Proteomes" id="UP000247892">
    <property type="component" value="Unassembled WGS sequence"/>
</dbReference>
<evidence type="ECO:0000313" key="2">
    <source>
        <dbReference type="EMBL" id="PXY36852.1"/>
    </source>
</evidence>
<organism evidence="2 3">
    <name type="scientific">Prauserella flavalba</name>
    <dbReference type="NCBI Taxonomy" id="1477506"/>
    <lineage>
        <taxon>Bacteria</taxon>
        <taxon>Bacillati</taxon>
        <taxon>Actinomycetota</taxon>
        <taxon>Actinomycetes</taxon>
        <taxon>Pseudonocardiales</taxon>
        <taxon>Pseudonocardiaceae</taxon>
        <taxon>Prauserella</taxon>
    </lineage>
</organism>
<dbReference type="AlphaFoldDB" id="A0A318LQQ5"/>
<dbReference type="PANTHER" id="PTHR42305:SF1">
    <property type="entry name" value="MEMBRANE PROTEIN RV1733C-RELATED"/>
    <property type="match status" value="1"/>
</dbReference>
<proteinExistence type="predicted"/>